<evidence type="ECO:0000313" key="3">
    <source>
        <dbReference type="Proteomes" id="UP001465668"/>
    </source>
</evidence>
<evidence type="ECO:0000256" key="1">
    <source>
        <dbReference type="SAM" id="MobiDB-lite"/>
    </source>
</evidence>
<feature type="compositionally biased region" description="Polar residues" evidence="1">
    <location>
        <begin position="87"/>
        <end position="101"/>
    </location>
</feature>
<dbReference type="Proteomes" id="UP001465668">
    <property type="component" value="Unassembled WGS sequence"/>
</dbReference>
<feature type="compositionally biased region" description="Basic and acidic residues" evidence="1">
    <location>
        <begin position="10"/>
        <end position="22"/>
    </location>
</feature>
<accession>A0ABR2Y873</accession>
<evidence type="ECO:0000313" key="2">
    <source>
        <dbReference type="EMBL" id="KAK9782694.1"/>
    </source>
</evidence>
<dbReference type="EMBL" id="JARVKM010000002">
    <property type="protein sequence ID" value="KAK9782694.1"/>
    <property type="molecule type" value="Genomic_DNA"/>
</dbReference>
<name>A0ABR2Y873_9PEZI</name>
<feature type="region of interest" description="Disordered" evidence="1">
    <location>
        <begin position="1"/>
        <end position="104"/>
    </location>
</feature>
<feature type="compositionally biased region" description="Polar residues" evidence="1">
    <location>
        <begin position="39"/>
        <end position="48"/>
    </location>
</feature>
<protein>
    <submittedName>
        <fullName evidence="2">Uncharacterized protein</fullName>
    </submittedName>
</protein>
<sequence>MQIENNGSYDENKPTDSNDHDGPNTNQTSGHVVVGTSGNGSDPQDGTNPSGGGDTDSNGSSGSSGDTGSGRDSAAGNGKGDDGPSNGDFNKGTSNITSSSNHVDEEQLGAAVGLLRETRDEIRRMRELLQGYMPLLTLPPADSNAIPFLPSFELLSQAEEVQSQMQLLMDQFSENGVVQATPLGYSLPVGEPESHALPAPPELADWSLPQYDPDFMSIITQGSSDWDNFFLTTADEYTIAMSQQPQESIATEWHS</sequence>
<comment type="caution">
    <text evidence="2">The sequence shown here is derived from an EMBL/GenBank/DDBJ whole genome shotgun (WGS) entry which is preliminary data.</text>
</comment>
<gene>
    <name evidence="2" type="ORF">SCAR479_01037</name>
</gene>
<reference evidence="2 3" key="1">
    <citation type="submission" date="2024-02" db="EMBL/GenBank/DDBJ databases">
        <title>First draft genome assembly of two strains of Seiridium cardinale.</title>
        <authorList>
            <person name="Emiliani G."/>
            <person name="Scali E."/>
        </authorList>
    </citation>
    <scope>NUCLEOTIDE SEQUENCE [LARGE SCALE GENOMIC DNA]</scope>
    <source>
        <strain evidence="2 3">BM-138-000479</strain>
    </source>
</reference>
<organism evidence="2 3">
    <name type="scientific">Seiridium cardinale</name>
    <dbReference type="NCBI Taxonomy" id="138064"/>
    <lineage>
        <taxon>Eukaryota</taxon>
        <taxon>Fungi</taxon>
        <taxon>Dikarya</taxon>
        <taxon>Ascomycota</taxon>
        <taxon>Pezizomycotina</taxon>
        <taxon>Sordariomycetes</taxon>
        <taxon>Xylariomycetidae</taxon>
        <taxon>Amphisphaeriales</taxon>
        <taxon>Sporocadaceae</taxon>
        <taxon>Seiridium</taxon>
    </lineage>
</organism>
<feature type="compositionally biased region" description="Low complexity" evidence="1">
    <location>
        <begin position="55"/>
        <end position="73"/>
    </location>
</feature>
<proteinExistence type="predicted"/>
<keyword evidence="3" id="KW-1185">Reference proteome</keyword>